<sequence length="112" mass="12006">MKVGVIYESTRGRTKAMAEAICEGVTSAGAECEVIDAKEFNGLENICALAIGSSTRMKRVLPMVKRIISELTDLKGLPAAGYGSYGWSGEAPDEISNRLTELNAELVIEQPL</sequence>
<gene>
    <name evidence="2" type="ORF">S01H4_62069</name>
</gene>
<evidence type="ECO:0000313" key="2">
    <source>
        <dbReference type="EMBL" id="GAH15951.1"/>
    </source>
</evidence>
<accession>X1D5E5</accession>
<feature type="domain" description="Flavodoxin-like" evidence="1">
    <location>
        <begin position="3"/>
        <end position="112"/>
    </location>
</feature>
<dbReference type="PROSITE" id="PS50902">
    <property type="entry name" value="FLAVODOXIN_LIKE"/>
    <property type="match status" value="1"/>
</dbReference>
<name>X1D5E5_9ZZZZ</name>
<dbReference type="PANTHER" id="PTHR43717:SF1">
    <property type="entry name" value="ANAEROBIC NITRIC OXIDE REDUCTASE FLAVORUBREDOXIN"/>
    <property type="match status" value="1"/>
</dbReference>
<dbReference type="GO" id="GO:0010181">
    <property type="term" value="F:FMN binding"/>
    <property type="evidence" value="ECO:0007669"/>
    <property type="project" value="InterPro"/>
</dbReference>
<reference evidence="2" key="1">
    <citation type="journal article" date="2014" name="Front. Microbiol.">
        <title>High frequency of phylogenetically diverse reductive dehalogenase-homologous genes in deep subseafloor sedimentary metagenomes.</title>
        <authorList>
            <person name="Kawai M."/>
            <person name="Futagami T."/>
            <person name="Toyoda A."/>
            <person name="Takaki Y."/>
            <person name="Nishi S."/>
            <person name="Hori S."/>
            <person name="Arai W."/>
            <person name="Tsubouchi T."/>
            <person name="Morono Y."/>
            <person name="Uchiyama I."/>
            <person name="Ito T."/>
            <person name="Fujiyama A."/>
            <person name="Inagaki F."/>
            <person name="Takami H."/>
        </authorList>
    </citation>
    <scope>NUCLEOTIDE SEQUENCE</scope>
    <source>
        <strain evidence="2">Expedition CK06-06</strain>
    </source>
</reference>
<organism evidence="2">
    <name type="scientific">marine sediment metagenome</name>
    <dbReference type="NCBI Taxonomy" id="412755"/>
    <lineage>
        <taxon>unclassified sequences</taxon>
        <taxon>metagenomes</taxon>
        <taxon>ecological metagenomes</taxon>
    </lineage>
</organism>
<dbReference type="InterPro" id="IPR029039">
    <property type="entry name" value="Flavoprotein-like_sf"/>
</dbReference>
<dbReference type="GO" id="GO:0009055">
    <property type="term" value="F:electron transfer activity"/>
    <property type="evidence" value="ECO:0007669"/>
    <property type="project" value="InterPro"/>
</dbReference>
<dbReference type="Gene3D" id="3.40.50.360">
    <property type="match status" value="1"/>
</dbReference>
<dbReference type="EMBL" id="BART01036948">
    <property type="protein sequence ID" value="GAH15951.1"/>
    <property type="molecule type" value="Genomic_DNA"/>
</dbReference>
<dbReference type="PROSITE" id="PS00201">
    <property type="entry name" value="FLAVODOXIN"/>
    <property type="match status" value="1"/>
</dbReference>
<evidence type="ECO:0000259" key="1">
    <source>
        <dbReference type="PROSITE" id="PS50902"/>
    </source>
</evidence>
<dbReference type="SUPFAM" id="SSF52218">
    <property type="entry name" value="Flavoproteins"/>
    <property type="match status" value="1"/>
</dbReference>
<dbReference type="AlphaFoldDB" id="X1D5E5"/>
<proteinExistence type="predicted"/>
<dbReference type="InterPro" id="IPR008254">
    <property type="entry name" value="Flavodoxin/NO_synth"/>
</dbReference>
<feature type="non-terminal residue" evidence="2">
    <location>
        <position position="112"/>
    </location>
</feature>
<dbReference type="Pfam" id="PF00258">
    <property type="entry name" value="Flavodoxin_1"/>
    <property type="match status" value="1"/>
</dbReference>
<dbReference type="InterPro" id="IPR001226">
    <property type="entry name" value="Flavodoxin_CS"/>
</dbReference>
<comment type="caution">
    <text evidence="2">The sequence shown here is derived from an EMBL/GenBank/DDBJ whole genome shotgun (WGS) entry which is preliminary data.</text>
</comment>
<protein>
    <recommendedName>
        <fullName evidence="1">Flavodoxin-like domain-containing protein</fullName>
    </recommendedName>
</protein>
<dbReference type="PANTHER" id="PTHR43717">
    <property type="entry name" value="ANAEROBIC NITRIC OXIDE REDUCTASE FLAVORUBREDOXIN"/>
    <property type="match status" value="1"/>
</dbReference>